<evidence type="ECO:0000256" key="4">
    <source>
        <dbReference type="ARBA" id="ARBA00022475"/>
    </source>
</evidence>
<evidence type="ECO:0000256" key="2">
    <source>
        <dbReference type="ARBA" id="ARBA00007651"/>
    </source>
</evidence>
<protein>
    <recommendedName>
        <fullName evidence="8">CASP-like protein</fullName>
    </recommendedName>
</protein>
<feature type="signal peptide" evidence="10">
    <location>
        <begin position="1"/>
        <end position="23"/>
    </location>
</feature>
<dbReference type="InterPro" id="IPR016140">
    <property type="entry name" value="Bifunc_inhib/LTP/seed_store"/>
</dbReference>
<feature type="chain" id="PRO_5043328026" description="CASP-like protein" evidence="10">
    <location>
        <begin position="24"/>
        <end position="461"/>
    </location>
</feature>
<comment type="subcellular location">
    <subcellularLocation>
        <location evidence="1 8">Cell membrane</location>
        <topology evidence="1 8">Multi-pass membrane protein</topology>
    </subcellularLocation>
</comment>
<evidence type="ECO:0000259" key="11">
    <source>
        <dbReference type="Pfam" id="PF00234"/>
    </source>
</evidence>
<dbReference type="GO" id="GO:0005886">
    <property type="term" value="C:plasma membrane"/>
    <property type="evidence" value="ECO:0007669"/>
    <property type="project" value="UniProtKB-SubCell"/>
</dbReference>
<evidence type="ECO:0000256" key="6">
    <source>
        <dbReference type="ARBA" id="ARBA00022989"/>
    </source>
</evidence>
<feature type="transmembrane region" description="Helical" evidence="8">
    <location>
        <begin position="426"/>
        <end position="450"/>
    </location>
</feature>
<sequence>MGAAATLTCFLLLSTSFTLYVEANPITCKDILKYLFSSCIEYLTGISAAPKNNCCPLVSDFFKEATAKGNQKIACIFFKEEAQNHENIKPERVSSLCSACKLARVPFKLSLDSKCTDYFFHSSSLLHLMWKVYKIYLGRGEAGNILSMWRLASPVMTCKEILNHQRQLIERPPVYICFMEEAQNHQNIEPQRASSLSSSCKIAKLSLDSNCPVVNILKVYSCIYKSPFIPAVLPSCYNLPFLNTSASASDSRRGFDHFLSGRMSNSVDVEAAAAENSKLPAEPSVPPPRSESQATEPNVVSSIVERWKREDLLKKANSVLRAGALFFALIALLVVASNKHGDWKDFDKYEEYRYLLSITVMAFLYSGGQILRELQLLWTGNDMISPRSSVFFDFFGDQTAAYLLISALSAAASLTNRMREATDNLFTDASAAAISMTFFSFASLALSALVSGFKLSNQAYV</sequence>
<dbReference type="AlphaFoldDB" id="A0AAV7E9P6"/>
<gene>
    <name evidence="13" type="ORF">H6P81_016784</name>
</gene>
<evidence type="ECO:0000313" key="14">
    <source>
        <dbReference type="Proteomes" id="UP000825729"/>
    </source>
</evidence>
<dbReference type="Proteomes" id="UP000825729">
    <property type="component" value="Unassembled WGS sequence"/>
</dbReference>
<feature type="transmembrane region" description="Helical" evidence="8">
    <location>
        <begin position="318"/>
        <end position="336"/>
    </location>
</feature>
<comment type="caution">
    <text evidence="13">The sequence shown here is derived from an EMBL/GenBank/DDBJ whole genome shotgun (WGS) entry which is preliminary data.</text>
</comment>
<dbReference type="Pfam" id="PF04535">
    <property type="entry name" value="CASP_dom"/>
    <property type="match status" value="1"/>
</dbReference>
<reference evidence="13 14" key="1">
    <citation type="submission" date="2021-07" db="EMBL/GenBank/DDBJ databases">
        <title>The Aristolochia fimbriata genome: insights into angiosperm evolution, floral development and chemical biosynthesis.</title>
        <authorList>
            <person name="Jiao Y."/>
        </authorList>
    </citation>
    <scope>NUCLEOTIDE SEQUENCE [LARGE SCALE GENOMIC DNA]</scope>
    <source>
        <strain evidence="13">IBCAS-2021</strain>
        <tissue evidence="13">Leaf</tissue>
    </source>
</reference>
<evidence type="ECO:0000256" key="7">
    <source>
        <dbReference type="ARBA" id="ARBA00023136"/>
    </source>
</evidence>
<dbReference type="InterPro" id="IPR036312">
    <property type="entry name" value="Bifun_inhib/LTP/seed_sf"/>
</dbReference>
<keyword evidence="5 8" id="KW-0812">Transmembrane</keyword>
<dbReference type="PANTHER" id="PTHR33573">
    <property type="entry name" value="CASP-LIKE PROTEIN 4A4"/>
    <property type="match status" value="1"/>
</dbReference>
<name>A0AAV7E9P6_ARIFI</name>
<evidence type="ECO:0000256" key="3">
    <source>
        <dbReference type="ARBA" id="ARBA00011489"/>
    </source>
</evidence>
<keyword evidence="7 8" id="KW-0472">Membrane</keyword>
<dbReference type="InterPro" id="IPR006702">
    <property type="entry name" value="CASP_dom"/>
</dbReference>
<feature type="domain" description="Bifunctional inhibitor/plant lipid transfer protein/seed storage helical" evidence="11">
    <location>
        <begin position="28"/>
        <end position="106"/>
    </location>
</feature>
<dbReference type="Gene3D" id="1.10.110.10">
    <property type="entry name" value="Plant lipid-transfer and hydrophobic proteins"/>
    <property type="match status" value="1"/>
</dbReference>
<evidence type="ECO:0000256" key="8">
    <source>
        <dbReference type="RuleBase" id="RU361233"/>
    </source>
</evidence>
<evidence type="ECO:0000256" key="5">
    <source>
        <dbReference type="ARBA" id="ARBA00022692"/>
    </source>
</evidence>
<dbReference type="EMBL" id="JAINDJ010000006">
    <property type="protein sequence ID" value="KAG9445444.1"/>
    <property type="molecule type" value="Genomic_DNA"/>
</dbReference>
<comment type="similarity">
    <text evidence="2 8">Belongs to the Casparian strip membrane proteins (CASP) family.</text>
</comment>
<dbReference type="Pfam" id="PF00234">
    <property type="entry name" value="Tryp_alpha_amyl"/>
    <property type="match status" value="1"/>
</dbReference>
<evidence type="ECO:0000259" key="12">
    <source>
        <dbReference type="Pfam" id="PF04535"/>
    </source>
</evidence>
<organism evidence="13 14">
    <name type="scientific">Aristolochia fimbriata</name>
    <name type="common">White veined hardy Dutchman's pipe vine</name>
    <dbReference type="NCBI Taxonomy" id="158543"/>
    <lineage>
        <taxon>Eukaryota</taxon>
        <taxon>Viridiplantae</taxon>
        <taxon>Streptophyta</taxon>
        <taxon>Embryophyta</taxon>
        <taxon>Tracheophyta</taxon>
        <taxon>Spermatophyta</taxon>
        <taxon>Magnoliopsida</taxon>
        <taxon>Magnoliidae</taxon>
        <taxon>Piperales</taxon>
        <taxon>Aristolochiaceae</taxon>
        <taxon>Aristolochia</taxon>
    </lineage>
</organism>
<evidence type="ECO:0000256" key="10">
    <source>
        <dbReference type="SAM" id="SignalP"/>
    </source>
</evidence>
<proteinExistence type="inferred from homology"/>
<comment type="subunit">
    <text evidence="3 8">Homodimer and heterodimers.</text>
</comment>
<feature type="transmembrane region" description="Helical" evidence="8">
    <location>
        <begin position="352"/>
        <end position="371"/>
    </location>
</feature>
<feature type="region of interest" description="Disordered" evidence="9">
    <location>
        <begin position="276"/>
        <end position="297"/>
    </location>
</feature>
<evidence type="ECO:0000256" key="1">
    <source>
        <dbReference type="ARBA" id="ARBA00004651"/>
    </source>
</evidence>
<keyword evidence="14" id="KW-1185">Reference proteome</keyword>
<keyword evidence="6 8" id="KW-1133">Transmembrane helix</keyword>
<keyword evidence="10" id="KW-0732">Signal</keyword>
<dbReference type="PANTHER" id="PTHR33573:SF57">
    <property type="entry name" value="CASP-LIKE PROTEIN 4B1"/>
    <property type="match status" value="1"/>
</dbReference>
<evidence type="ECO:0000313" key="13">
    <source>
        <dbReference type="EMBL" id="KAG9445444.1"/>
    </source>
</evidence>
<keyword evidence="4 8" id="KW-1003">Cell membrane</keyword>
<feature type="transmembrane region" description="Helical" evidence="8">
    <location>
        <begin position="391"/>
        <end position="414"/>
    </location>
</feature>
<feature type="domain" description="Casparian strip membrane protein" evidence="12">
    <location>
        <begin position="312"/>
        <end position="442"/>
    </location>
</feature>
<evidence type="ECO:0000256" key="9">
    <source>
        <dbReference type="SAM" id="MobiDB-lite"/>
    </source>
</evidence>
<dbReference type="SUPFAM" id="SSF47699">
    <property type="entry name" value="Bifunctional inhibitor/lipid-transfer protein/seed storage 2S albumin"/>
    <property type="match status" value="1"/>
</dbReference>
<accession>A0AAV7E9P6</accession>